<feature type="domain" description="Late embryogenesis abundant protein LEA-2 subgroup" evidence="6">
    <location>
        <begin position="75"/>
        <end position="171"/>
    </location>
</feature>
<sequence length="187" mass="20653">MPAQTNTSSPAAKRRRCLIYTAVGIILQTLIIVAFVLIFMRIKSPKLRFHSVSVDKLTVNSASPSSFSIRLNGEVAVRNRNFGHFKWADTPISILYRGNTIGTVQIPGDRAKARSTKKLNVTAAAEAKNDRNLTGDLSLGKITLSSHATLQGKIHLFKVIKRKKTATMDCTMDVDTRTRAVQNLQCK</sequence>
<dbReference type="InterPro" id="IPR044839">
    <property type="entry name" value="NDR1-like"/>
</dbReference>
<dbReference type="PANTHER" id="PTHR31234:SF65">
    <property type="entry name" value="LATE EMBRYOGENESIS ABUNDANT PROTEIN, LEA_2 SUBGROUP"/>
    <property type="match status" value="1"/>
</dbReference>
<dbReference type="EMBL" id="SDAM02000041">
    <property type="protein sequence ID" value="KAH6835028.1"/>
    <property type="molecule type" value="Genomic_DNA"/>
</dbReference>
<evidence type="ECO:0000313" key="8">
    <source>
        <dbReference type="Proteomes" id="UP001190926"/>
    </source>
</evidence>
<keyword evidence="2 5" id="KW-0812">Transmembrane</keyword>
<comment type="subcellular location">
    <subcellularLocation>
        <location evidence="1">Membrane</location>
        <topology evidence="1">Single-pass membrane protein</topology>
    </subcellularLocation>
</comment>
<name>A0AAD4PCN0_PERFH</name>
<dbReference type="InterPro" id="IPR004864">
    <property type="entry name" value="LEA_2"/>
</dbReference>
<comment type="caution">
    <text evidence="7">The sequence shown here is derived from an EMBL/GenBank/DDBJ whole genome shotgun (WGS) entry which is preliminary data.</text>
</comment>
<evidence type="ECO:0000313" key="7">
    <source>
        <dbReference type="EMBL" id="KAH6835028.1"/>
    </source>
</evidence>
<proteinExistence type="predicted"/>
<evidence type="ECO:0000259" key="6">
    <source>
        <dbReference type="Pfam" id="PF03168"/>
    </source>
</evidence>
<dbReference type="PANTHER" id="PTHR31234">
    <property type="entry name" value="LATE EMBRYOGENESIS ABUNDANT (LEA) HYDROXYPROLINE-RICH GLYCOPROTEIN FAMILY"/>
    <property type="match status" value="1"/>
</dbReference>
<dbReference type="GO" id="GO:0016020">
    <property type="term" value="C:membrane"/>
    <property type="evidence" value="ECO:0007669"/>
    <property type="project" value="UniProtKB-SubCell"/>
</dbReference>
<reference evidence="7 8" key="1">
    <citation type="journal article" date="2021" name="Nat. Commun.">
        <title>Incipient diploidization of the medicinal plant Perilla within 10,000 years.</title>
        <authorList>
            <person name="Zhang Y."/>
            <person name="Shen Q."/>
            <person name="Leng L."/>
            <person name="Zhang D."/>
            <person name="Chen S."/>
            <person name="Shi Y."/>
            <person name="Ning Z."/>
            <person name="Chen S."/>
        </authorList>
    </citation>
    <scope>NUCLEOTIDE SEQUENCE [LARGE SCALE GENOMIC DNA]</scope>
    <source>
        <strain evidence="8">cv. PC099</strain>
    </source>
</reference>
<accession>A0AAD4PCN0</accession>
<keyword evidence="4 5" id="KW-0472">Membrane</keyword>
<dbReference type="Pfam" id="PF03168">
    <property type="entry name" value="LEA_2"/>
    <property type="match status" value="1"/>
</dbReference>
<keyword evidence="8" id="KW-1185">Reference proteome</keyword>
<keyword evidence="3 5" id="KW-1133">Transmembrane helix</keyword>
<protein>
    <recommendedName>
        <fullName evidence="6">Late embryogenesis abundant protein LEA-2 subgroup domain-containing protein</fullName>
    </recommendedName>
</protein>
<organism evidence="7 8">
    <name type="scientific">Perilla frutescens var. hirtella</name>
    <name type="common">Perilla citriodora</name>
    <name type="synonym">Perilla setoyensis</name>
    <dbReference type="NCBI Taxonomy" id="608512"/>
    <lineage>
        <taxon>Eukaryota</taxon>
        <taxon>Viridiplantae</taxon>
        <taxon>Streptophyta</taxon>
        <taxon>Embryophyta</taxon>
        <taxon>Tracheophyta</taxon>
        <taxon>Spermatophyta</taxon>
        <taxon>Magnoliopsida</taxon>
        <taxon>eudicotyledons</taxon>
        <taxon>Gunneridae</taxon>
        <taxon>Pentapetalae</taxon>
        <taxon>asterids</taxon>
        <taxon>lamiids</taxon>
        <taxon>Lamiales</taxon>
        <taxon>Lamiaceae</taxon>
        <taxon>Nepetoideae</taxon>
        <taxon>Elsholtzieae</taxon>
        <taxon>Perilla</taxon>
    </lineage>
</organism>
<gene>
    <name evidence="7" type="ORF">C2S53_011635</name>
</gene>
<evidence type="ECO:0000256" key="4">
    <source>
        <dbReference type="ARBA" id="ARBA00023136"/>
    </source>
</evidence>
<feature type="transmembrane region" description="Helical" evidence="5">
    <location>
        <begin position="18"/>
        <end position="40"/>
    </location>
</feature>
<evidence type="ECO:0000256" key="5">
    <source>
        <dbReference type="SAM" id="Phobius"/>
    </source>
</evidence>
<evidence type="ECO:0000256" key="1">
    <source>
        <dbReference type="ARBA" id="ARBA00004167"/>
    </source>
</evidence>
<dbReference type="Proteomes" id="UP001190926">
    <property type="component" value="Unassembled WGS sequence"/>
</dbReference>
<evidence type="ECO:0000256" key="3">
    <source>
        <dbReference type="ARBA" id="ARBA00022989"/>
    </source>
</evidence>
<dbReference type="GO" id="GO:0098542">
    <property type="term" value="P:defense response to other organism"/>
    <property type="evidence" value="ECO:0007669"/>
    <property type="project" value="InterPro"/>
</dbReference>
<dbReference type="AlphaFoldDB" id="A0AAD4PCN0"/>
<evidence type="ECO:0000256" key="2">
    <source>
        <dbReference type="ARBA" id="ARBA00022692"/>
    </source>
</evidence>